<dbReference type="Pfam" id="PF06169">
    <property type="entry name" value="DUF982"/>
    <property type="match status" value="1"/>
</dbReference>
<protein>
    <submittedName>
        <fullName evidence="1">DUF982 domain-containing protein</fullName>
    </submittedName>
</protein>
<reference evidence="1 2" key="1">
    <citation type="submission" date="2024-09" db="EMBL/GenBank/DDBJ databases">
        <authorList>
            <person name="Sun Q."/>
            <person name="Mori K."/>
        </authorList>
    </citation>
    <scope>NUCLEOTIDE SEQUENCE [LARGE SCALE GENOMIC DNA]</scope>
    <source>
        <strain evidence="1 2">TBRC 4938</strain>
    </source>
</reference>
<dbReference type="Proteomes" id="UP001589692">
    <property type="component" value="Unassembled WGS sequence"/>
</dbReference>
<gene>
    <name evidence="1" type="ORF">ACFFP0_10550</name>
</gene>
<accession>A0ABV6AF97</accession>
<dbReference type="InterPro" id="IPR010385">
    <property type="entry name" value="DUF982"/>
</dbReference>
<sequence length="83" mass="9321">MRSFDRRVFRPLRFEGDGSGYTLIDSVEDAIGYVTDIWPVRIGKAYEDALQACIDGISDRISPEQVRQILYESARSAGLHVGD</sequence>
<dbReference type="Gene3D" id="6.10.250.730">
    <property type="match status" value="1"/>
</dbReference>
<name>A0ABV6AF97_9HYPH</name>
<organism evidence="1 2">
    <name type="scientific">Rhizobium puerariae</name>
    <dbReference type="NCBI Taxonomy" id="1585791"/>
    <lineage>
        <taxon>Bacteria</taxon>
        <taxon>Pseudomonadati</taxon>
        <taxon>Pseudomonadota</taxon>
        <taxon>Alphaproteobacteria</taxon>
        <taxon>Hyphomicrobiales</taxon>
        <taxon>Rhizobiaceae</taxon>
        <taxon>Rhizobium/Agrobacterium group</taxon>
        <taxon>Rhizobium</taxon>
    </lineage>
</organism>
<dbReference type="RefSeq" id="WP_377260110.1">
    <property type="nucleotide sequence ID" value="NZ_JBHMAA010000011.1"/>
</dbReference>
<proteinExistence type="predicted"/>
<evidence type="ECO:0000313" key="2">
    <source>
        <dbReference type="Proteomes" id="UP001589692"/>
    </source>
</evidence>
<keyword evidence="2" id="KW-1185">Reference proteome</keyword>
<evidence type="ECO:0000313" key="1">
    <source>
        <dbReference type="EMBL" id="MFB9949291.1"/>
    </source>
</evidence>
<comment type="caution">
    <text evidence="1">The sequence shown here is derived from an EMBL/GenBank/DDBJ whole genome shotgun (WGS) entry which is preliminary data.</text>
</comment>
<dbReference type="EMBL" id="JBHMAA010000011">
    <property type="protein sequence ID" value="MFB9949291.1"/>
    <property type="molecule type" value="Genomic_DNA"/>
</dbReference>